<comment type="catalytic activity">
    <reaction evidence="6">
        <text>L-histidine(out) + L-arginine(in) = L-histidine(in) + L-arginine(out)</text>
        <dbReference type="Rhea" id="RHEA:71063"/>
        <dbReference type="ChEBI" id="CHEBI:32682"/>
        <dbReference type="ChEBI" id="CHEBI:57595"/>
    </reaction>
</comment>
<dbReference type="PANTHER" id="PTHR16201:SF34">
    <property type="entry name" value="LYSOSOMAL AMINO ACID TRANSPORTER 1"/>
    <property type="match status" value="1"/>
</dbReference>
<dbReference type="Pfam" id="PF04193">
    <property type="entry name" value="PQ-loop"/>
    <property type="match status" value="2"/>
</dbReference>
<dbReference type="OMA" id="IYYNEKV"/>
<evidence type="ECO:0000256" key="4">
    <source>
        <dbReference type="ARBA" id="ARBA00023136"/>
    </source>
</evidence>
<accession>A0A0L0HTD8</accession>
<feature type="transmembrane region" description="Helical" evidence="7">
    <location>
        <begin position="260"/>
        <end position="284"/>
    </location>
</feature>
<keyword evidence="4 7" id="KW-0472">Membrane</keyword>
<feature type="transmembrane region" description="Helical" evidence="7">
    <location>
        <begin position="195"/>
        <end position="213"/>
    </location>
</feature>
<name>A0A0L0HTD8_SPIPD</name>
<comment type="subcellular location">
    <subcellularLocation>
        <location evidence="1">Membrane</location>
        <topology evidence="1">Multi-pass membrane protein</topology>
    </subcellularLocation>
</comment>
<keyword evidence="9" id="KW-1185">Reference proteome</keyword>
<dbReference type="GO" id="GO:0000329">
    <property type="term" value="C:fungal-type vacuole membrane"/>
    <property type="evidence" value="ECO:0007669"/>
    <property type="project" value="TreeGrafter"/>
</dbReference>
<proteinExistence type="inferred from homology"/>
<dbReference type="GO" id="GO:0015174">
    <property type="term" value="F:basic amino acid transmembrane transporter activity"/>
    <property type="evidence" value="ECO:0007669"/>
    <property type="project" value="TreeGrafter"/>
</dbReference>
<evidence type="ECO:0000256" key="2">
    <source>
        <dbReference type="ARBA" id="ARBA00022692"/>
    </source>
</evidence>
<dbReference type="VEuPathDB" id="FungiDB:SPPG_01567"/>
<evidence type="ECO:0000256" key="6">
    <source>
        <dbReference type="ARBA" id="ARBA00050768"/>
    </source>
</evidence>
<dbReference type="eggNOG" id="KOG2913">
    <property type="taxonomic scope" value="Eukaryota"/>
</dbReference>
<gene>
    <name evidence="8" type="ORF">SPPG_01567</name>
</gene>
<dbReference type="PANTHER" id="PTHR16201">
    <property type="entry name" value="SEVEN TRANSMEMBRANE PROTEIN 1-RELATED"/>
    <property type="match status" value="1"/>
</dbReference>
<feature type="transmembrane region" description="Helical" evidence="7">
    <location>
        <begin position="37"/>
        <end position="54"/>
    </location>
</feature>
<protein>
    <submittedName>
        <fullName evidence="8">Uncharacterized protein</fullName>
    </submittedName>
</protein>
<dbReference type="FunCoup" id="A0A0L0HTD8">
    <property type="interactions" value="95"/>
</dbReference>
<dbReference type="FunFam" id="1.20.1280.290:FF:000009">
    <property type="entry name" value="PQ loop repeat family protein"/>
    <property type="match status" value="1"/>
</dbReference>
<keyword evidence="3 7" id="KW-1133">Transmembrane helix</keyword>
<feature type="transmembrane region" description="Helical" evidence="7">
    <location>
        <begin position="99"/>
        <end position="118"/>
    </location>
</feature>
<feature type="transmembrane region" description="Helical" evidence="7">
    <location>
        <begin position="234"/>
        <end position="254"/>
    </location>
</feature>
<dbReference type="OrthoDB" id="8048523at2759"/>
<evidence type="ECO:0000313" key="9">
    <source>
        <dbReference type="Proteomes" id="UP000053201"/>
    </source>
</evidence>
<dbReference type="InParanoid" id="A0A0L0HTD8"/>
<reference evidence="8 9" key="1">
    <citation type="submission" date="2009-08" db="EMBL/GenBank/DDBJ databases">
        <title>The Genome Sequence of Spizellomyces punctatus strain DAOM BR117.</title>
        <authorList>
            <consortium name="The Broad Institute Genome Sequencing Platform"/>
            <person name="Russ C."/>
            <person name="Cuomo C."/>
            <person name="Shea T."/>
            <person name="Young S.K."/>
            <person name="Zeng Q."/>
            <person name="Koehrsen M."/>
            <person name="Haas B."/>
            <person name="Borodovsky M."/>
            <person name="Guigo R."/>
            <person name="Alvarado L."/>
            <person name="Berlin A."/>
            <person name="Bochicchio J."/>
            <person name="Borenstein D."/>
            <person name="Chapman S."/>
            <person name="Chen Z."/>
            <person name="Engels R."/>
            <person name="Freedman E."/>
            <person name="Gellesch M."/>
            <person name="Goldberg J."/>
            <person name="Griggs A."/>
            <person name="Gujja S."/>
            <person name="Heiman D."/>
            <person name="Hepburn T."/>
            <person name="Howarth C."/>
            <person name="Jen D."/>
            <person name="Larson L."/>
            <person name="Lewis B."/>
            <person name="Mehta T."/>
            <person name="Park D."/>
            <person name="Pearson M."/>
            <person name="Roberts A."/>
            <person name="Saif S."/>
            <person name="Shenoy N."/>
            <person name="Sisk P."/>
            <person name="Stolte C."/>
            <person name="Sykes S."/>
            <person name="Thomson T."/>
            <person name="Walk T."/>
            <person name="White J."/>
            <person name="Yandava C."/>
            <person name="Burger G."/>
            <person name="Gray M.W."/>
            <person name="Holland P.W.H."/>
            <person name="King N."/>
            <person name="Lang F.B.F."/>
            <person name="Roger A.J."/>
            <person name="Ruiz-Trillo I."/>
            <person name="Lander E."/>
            <person name="Nusbaum C."/>
        </authorList>
    </citation>
    <scope>NUCLEOTIDE SEQUENCE [LARGE SCALE GENOMIC DNA]</scope>
    <source>
        <strain evidence="8 9">DAOM BR117</strain>
    </source>
</reference>
<keyword evidence="2 7" id="KW-0812">Transmembrane</keyword>
<evidence type="ECO:0000256" key="5">
    <source>
        <dbReference type="ARBA" id="ARBA00038039"/>
    </source>
</evidence>
<dbReference type="Gene3D" id="1.20.1280.290">
    <property type="match status" value="2"/>
</dbReference>
<dbReference type="GeneID" id="27685219"/>
<dbReference type="Proteomes" id="UP000053201">
    <property type="component" value="Unassembled WGS sequence"/>
</dbReference>
<evidence type="ECO:0000256" key="3">
    <source>
        <dbReference type="ARBA" id="ARBA00022989"/>
    </source>
</evidence>
<feature type="transmembrane region" description="Helical" evidence="7">
    <location>
        <begin position="155"/>
        <end position="175"/>
    </location>
</feature>
<feature type="transmembrane region" description="Helical" evidence="7">
    <location>
        <begin position="66"/>
        <end position="87"/>
    </location>
</feature>
<dbReference type="AlphaFoldDB" id="A0A0L0HTD8"/>
<evidence type="ECO:0000256" key="1">
    <source>
        <dbReference type="ARBA" id="ARBA00004141"/>
    </source>
</evidence>
<sequence>MSSPPCTCDPPVVDGYRYIQWIGTYFGDCIRTPWEQAAFWCGMAGLACFVVALVPQMWKNYKRQSVEGLSLGLLLIWALGDVTNFLGTILTNQTPTMKYTGAYFMLLSLASFLQYFYYRRKERSRHISEEVEPLVASDEEVTVSERRGYGTVNRITVVVSVMVGLLALVSVAEGRSLMEIISELPLCDETMSTTLWMRMVGNIMAWISGLLYFSSRIPQLIQNHRAKSTEALSLTVFFLTIVGNVTYCLSIVLRNPPLNQAFFISTVPYLIGSAGTLVFDLMIFGQAAAYGQL</sequence>
<dbReference type="SMART" id="SM00679">
    <property type="entry name" value="CTNS"/>
    <property type="match status" value="2"/>
</dbReference>
<dbReference type="GO" id="GO:0034488">
    <property type="term" value="P:basic amino acid transmembrane export from vacuole"/>
    <property type="evidence" value="ECO:0007669"/>
    <property type="project" value="TreeGrafter"/>
</dbReference>
<dbReference type="EMBL" id="KQ257451">
    <property type="protein sequence ID" value="KND04129.1"/>
    <property type="molecule type" value="Genomic_DNA"/>
</dbReference>
<dbReference type="InterPro" id="IPR051415">
    <property type="entry name" value="LAAT-1"/>
</dbReference>
<dbReference type="RefSeq" id="XP_016612168.1">
    <property type="nucleotide sequence ID" value="XM_016749881.1"/>
</dbReference>
<evidence type="ECO:0000313" key="8">
    <source>
        <dbReference type="EMBL" id="KND04129.1"/>
    </source>
</evidence>
<organism evidence="8 9">
    <name type="scientific">Spizellomyces punctatus (strain DAOM BR117)</name>
    <dbReference type="NCBI Taxonomy" id="645134"/>
    <lineage>
        <taxon>Eukaryota</taxon>
        <taxon>Fungi</taxon>
        <taxon>Fungi incertae sedis</taxon>
        <taxon>Chytridiomycota</taxon>
        <taxon>Chytridiomycota incertae sedis</taxon>
        <taxon>Chytridiomycetes</taxon>
        <taxon>Spizellomycetales</taxon>
        <taxon>Spizellomycetaceae</taxon>
        <taxon>Spizellomyces</taxon>
    </lineage>
</organism>
<dbReference type="InterPro" id="IPR006603">
    <property type="entry name" value="PQ-loop_rpt"/>
</dbReference>
<evidence type="ECO:0000256" key="7">
    <source>
        <dbReference type="SAM" id="Phobius"/>
    </source>
</evidence>
<comment type="similarity">
    <text evidence="5">Belongs to the laat-1 family.</text>
</comment>